<evidence type="ECO:0000256" key="12">
    <source>
        <dbReference type="ARBA" id="ARBA00048778"/>
    </source>
</evidence>
<evidence type="ECO:0000256" key="5">
    <source>
        <dbReference type="ARBA" id="ARBA00022741"/>
    </source>
</evidence>
<evidence type="ECO:0000256" key="9">
    <source>
        <dbReference type="ARBA" id="ARBA00023136"/>
    </source>
</evidence>
<dbReference type="Pfam" id="PF17862">
    <property type="entry name" value="AAA_lid_3"/>
    <property type="match status" value="1"/>
</dbReference>
<dbReference type="SUPFAM" id="SSF52540">
    <property type="entry name" value="P-loop containing nucleoside triphosphate hydrolases"/>
    <property type="match status" value="2"/>
</dbReference>
<feature type="region of interest" description="Disordered" evidence="13">
    <location>
        <begin position="900"/>
        <end position="930"/>
    </location>
</feature>
<dbReference type="InterPro" id="IPR041569">
    <property type="entry name" value="AAA_lid_3"/>
</dbReference>
<dbReference type="OrthoDB" id="2187at2759"/>
<dbReference type="SUPFAM" id="SSF54585">
    <property type="entry name" value="Cdc48 domain 2-like"/>
    <property type="match status" value="1"/>
</dbReference>
<evidence type="ECO:0000256" key="8">
    <source>
        <dbReference type="ARBA" id="ARBA00022927"/>
    </source>
</evidence>
<dbReference type="InterPro" id="IPR007111">
    <property type="entry name" value="NACHT_NTPase"/>
</dbReference>
<keyword evidence="16" id="KW-1185">Reference proteome</keyword>
<evidence type="ECO:0000259" key="14">
    <source>
        <dbReference type="SMART" id="SM00382"/>
    </source>
</evidence>
<gene>
    <name evidence="15" type="ORF">BD324DRAFT_644646</name>
</gene>
<evidence type="ECO:0000256" key="10">
    <source>
        <dbReference type="ARBA" id="ARBA00032509"/>
    </source>
</evidence>
<dbReference type="InterPro" id="IPR003960">
    <property type="entry name" value="ATPase_AAA_CS"/>
</dbReference>
<dbReference type="Pfam" id="PF09262">
    <property type="entry name" value="PEX-1N"/>
    <property type="match status" value="1"/>
</dbReference>
<dbReference type="SMART" id="SM00382">
    <property type="entry name" value="AAA"/>
    <property type="match status" value="2"/>
</dbReference>
<dbReference type="InterPro" id="IPR050168">
    <property type="entry name" value="AAA_ATPase_domain"/>
</dbReference>
<accession>A0A1Y1UQC6</accession>
<protein>
    <recommendedName>
        <fullName evidence="11">Peroxisomal ATPase PEX1</fullName>
    </recommendedName>
    <alternativeName>
        <fullName evidence="10">Peroxin-1</fullName>
    </alternativeName>
</protein>
<keyword evidence="8" id="KW-0653">Protein transport</keyword>
<evidence type="ECO:0000313" key="15">
    <source>
        <dbReference type="EMBL" id="ORX40268.1"/>
    </source>
</evidence>
<evidence type="ECO:0000256" key="13">
    <source>
        <dbReference type="SAM" id="MobiDB-lite"/>
    </source>
</evidence>
<keyword evidence="7" id="KW-0067">ATP-binding</keyword>
<comment type="catalytic activity">
    <reaction evidence="12">
        <text>ATP + H2O = ADP + phosphate + H(+)</text>
        <dbReference type="Rhea" id="RHEA:13065"/>
        <dbReference type="ChEBI" id="CHEBI:15377"/>
        <dbReference type="ChEBI" id="CHEBI:15378"/>
        <dbReference type="ChEBI" id="CHEBI:30616"/>
        <dbReference type="ChEBI" id="CHEBI:43474"/>
        <dbReference type="ChEBI" id="CHEBI:456216"/>
    </reaction>
    <physiologicalReaction direction="left-to-right" evidence="12">
        <dbReference type="Rhea" id="RHEA:13066"/>
    </physiologicalReaction>
</comment>
<dbReference type="Gene3D" id="1.10.8.60">
    <property type="match status" value="2"/>
</dbReference>
<evidence type="ECO:0000256" key="4">
    <source>
        <dbReference type="ARBA" id="ARBA00022593"/>
    </source>
</evidence>
<dbReference type="Gene3D" id="3.40.50.300">
    <property type="entry name" value="P-loop containing nucleotide triphosphate hydrolases"/>
    <property type="match status" value="2"/>
</dbReference>
<dbReference type="InterPro" id="IPR009010">
    <property type="entry name" value="Asp_de-COase-like_dom_sf"/>
</dbReference>
<reference evidence="15 16" key="1">
    <citation type="submission" date="2017-03" db="EMBL/GenBank/DDBJ databases">
        <title>Widespread Adenine N6-methylation of Active Genes in Fungi.</title>
        <authorList>
            <consortium name="DOE Joint Genome Institute"/>
            <person name="Mondo S.J."/>
            <person name="Dannebaum R.O."/>
            <person name="Kuo R.C."/>
            <person name="Louie K.B."/>
            <person name="Bewick A.J."/>
            <person name="Labutti K."/>
            <person name="Haridas S."/>
            <person name="Kuo A."/>
            <person name="Salamov A."/>
            <person name="Ahrendt S.R."/>
            <person name="Lau R."/>
            <person name="Bowen B.P."/>
            <person name="Lipzen A."/>
            <person name="Sullivan W."/>
            <person name="Andreopoulos W.B."/>
            <person name="Clum A."/>
            <person name="Lindquist E."/>
            <person name="Daum C."/>
            <person name="Northen T.R."/>
            <person name="Ramamoorthy G."/>
            <person name="Schmitz R.J."/>
            <person name="Gryganskyi A."/>
            <person name="Culley D."/>
            <person name="Magnuson J."/>
            <person name="James T.Y."/>
            <person name="O'Malley M.A."/>
            <person name="Stajich J.E."/>
            <person name="Spatafora J.W."/>
            <person name="Visel A."/>
            <person name="Grigoriev I.V."/>
        </authorList>
    </citation>
    <scope>NUCLEOTIDE SEQUENCE [LARGE SCALE GENOMIC DNA]</scope>
    <source>
        <strain evidence="15 16">NRRL Y-17943</strain>
    </source>
</reference>
<dbReference type="Proteomes" id="UP000193218">
    <property type="component" value="Unassembled WGS sequence"/>
</dbReference>
<proteinExistence type="inferred from homology"/>
<dbReference type="GO" id="GO:0005524">
    <property type="term" value="F:ATP binding"/>
    <property type="evidence" value="ECO:0007669"/>
    <property type="project" value="UniProtKB-KW"/>
</dbReference>
<dbReference type="FunFam" id="3.40.50.300:FF:000149">
    <property type="entry name" value="Nuclear valosin-containing protein-like"/>
    <property type="match status" value="1"/>
</dbReference>
<dbReference type="GO" id="GO:0016558">
    <property type="term" value="P:protein import into peroxisome matrix"/>
    <property type="evidence" value="ECO:0007669"/>
    <property type="project" value="TreeGrafter"/>
</dbReference>
<evidence type="ECO:0000256" key="6">
    <source>
        <dbReference type="ARBA" id="ARBA00022801"/>
    </source>
</evidence>
<evidence type="ECO:0000256" key="1">
    <source>
        <dbReference type="ARBA" id="ARBA00004370"/>
    </source>
</evidence>
<dbReference type="InterPro" id="IPR027417">
    <property type="entry name" value="P-loop_NTPase"/>
</dbReference>
<dbReference type="PROSITE" id="PS00674">
    <property type="entry name" value="AAA"/>
    <property type="match status" value="1"/>
</dbReference>
<organism evidence="15 16">
    <name type="scientific">Kockovaella imperatae</name>
    <dbReference type="NCBI Taxonomy" id="4999"/>
    <lineage>
        <taxon>Eukaryota</taxon>
        <taxon>Fungi</taxon>
        <taxon>Dikarya</taxon>
        <taxon>Basidiomycota</taxon>
        <taxon>Agaricomycotina</taxon>
        <taxon>Tremellomycetes</taxon>
        <taxon>Tremellales</taxon>
        <taxon>Cuniculitremaceae</taxon>
        <taxon>Kockovaella</taxon>
    </lineage>
</organism>
<feature type="domain" description="AAA+ ATPase" evidence="14">
    <location>
        <begin position="701"/>
        <end position="836"/>
    </location>
</feature>
<name>A0A1Y1UQC6_9TREE</name>
<comment type="caution">
    <text evidence="15">The sequence shown here is derived from an EMBL/GenBank/DDBJ whole genome shotgun (WGS) entry which is preliminary data.</text>
</comment>
<dbReference type="CDD" id="cd19526">
    <property type="entry name" value="RecA-like_PEX1_r2"/>
    <property type="match status" value="1"/>
</dbReference>
<dbReference type="GO" id="GO:0005829">
    <property type="term" value="C:cytosol"/>
    <property type="evidence" value="ECO:0007669"/>
    <property type="project" value="TreeGrafter"/>
</dbReference>
<dbReference type="STRING" id="4999.A0A1Y1UQC6"/>
<evidence type="ECO:0000256" key="2">
    <source>
        <dbReference type="ARBA" id="ARBA00006914"/>
    </source>
</evidence>
<dbReference type="EMBL" id="NBSH01000002">
    <property type="protein sequence ID" value="ORX40268.1"/>
    <property type="molecule type" value="Genomic_DNA"/>
</dbReference>
<dbReference type="Gene3D" id="3.10.330.10">
    <property type="match status" value="1"/>
</dbReference>
<dbReference type="CDD" id="cd00009">
    <property type="entry name" value="AAA"/>
    <property type="match status" value="1"/>
</dbReference>
<dbReference type="InterPro" id="IPR003959">
    <property type="entry name" value="ATPase_AAA_core"/>
</dbReference>
<keyword evidence="6 15" id="KW-0378">Hydrolase</keyword>
<keyword evidence="9" id="KW-0472">Membrane</keyword>
<dbReference type="InterPro" id="IPR029067">
    <property type="entry name" value="CDC48_domain_2-like_sf"/>
</dbReference>
<dbReference type="Pfam" id="PF00004">
    <property type="entry name" value="AAA"/>
    <property type="match status" value="1"/>
</dbReference>
<dbReference type="Pfam" id="PF05729">
    <property type="entry name" value="NACHT"/>
    <property type="match status" value="1"/>
</dbReference>
<dbReference type="InterPro" id="IPR015342">
    <property type="entry name" value="PEX1-N_C-lobe"/>
</dbReference>
<dbReference type="GeneID" id="33559407"/>
<dbReference type="GO" id="GO:0005778">
    <property type="term" value="C:peroxisomal membrane"/>
    <property type="evidence" value="ECO:0007669"/>
    <property type="project" value="TreeGrafter"/>
</dbReference>
<keyword evidence="5" id="KW-0547">Nucleotide-binding</keyword>
<dbReference type="RefSeq" id="XP_021874053.1">
    <property type="nucleotide sequence ID" value="XM_022017598.1"/>
</dbReference>
<dbReference type="GO" id="GO:0016887">
    <property type="term" value="F:ATP hydrolysis activity"/>
    <property type="evidence" value="ECO:0007669"/>
    <property type="project" value="InterPro"/>
</dbReference>
<comment type="similarity">
    <text evidence="2">Belongs to the AAA ATPase family.</text>
</comment>
<dbReference type="InterPro" id="IPR003593">
    <property type="entry name" value="AAA+_ATPase"/>
</dbReference>
<dbReference type="AlphaFoldDB" id="A0A1Y1UQC6"/>
<sequence>MSKRATIKYRSLRSNLVHLPLSLYATLAQQQVRPQGIILHLSPIASSSSSSGRRPQEGYLGWSGLASASSLSSGLAGIGNAGAGGREGSIGTIEVDPEVAMDLGWAEGTTVEISIINRPTKAKSVSVTPLSSDDWEILEEHASFLENHLLGQLRAARPKQEVNVWVLGNTKIRIRIDETSPSGKDSAVVIGPDTEIYVAPRPRKKEPNSPDHPRTVIEPERAADSGNTRDGKGKRPGAGPSVRLRHIPSNVAGGWGTPEWEVNSIPGGAKSQNLAFASVNTILRVRQRLQCGGKGFLYINVKSWADAKDKSVIREANSDDVANTNQSEEEDGVELYLLPWDEVPDGHVVTTATPVAAWTSWSWLRVRKTVNSPSSSRRKADTSYNADFSLANEPLAPLIGYDTIINTATRYLCRAFHSSSPRPLLVTGAKGSGKTSLVRYLARALSSDRDILAEPIYHDVTTLDLDGRTSELKDKLIQIFEDATRRRPVLLVFDGLDHLLHPQNELNSSTTSASLTDTFCRLFATAQIPRGLLVVATASNKSAIHPLLNSKHIFGQEVRIPPLDKARREQILRGSVAARRLAIGASAVPATANSEELDFVGLSGETEGYSPADLKDLIDLAVQQSIIRSLSDDQKDNLTQDDFAASLQNFSPSSLKGVKLQQSTVSWSDIGGLAGPRRVLRETLEWPTKYAQIFQNCPLRLRSGLLLYGYPGCGKTLLASAVAKECGLNFISVKGPEVLNKYIGASEKAIRDLFERASGAKPCILFFDEFDSIAPKRGHDSTGVTDRVVNQLLTEMDGAQGLEGVYVLAATSRPDLIDPALLRPGRLDKAVLCDMPSYADRLEIIRTVARKMDIVQTVDLELIAHDTEGFSGADLQAIMYNAHLEVVQSSVRDLERSEINEDHTEIRRKGKGKGKANGHVPKPEPNAKRGWKQIAPLDAEHDSDAARRLDELVSRLSASQSRTEENDLSTVPKLVIEQQHLLHSLVSTRPSVSAADYHRLSNIYRSFLGGRDGMMGNGDHGRETGTRVSLM</sequence>
<dbReference type="FunCoup" id="A0A1Y1UQC6">
    <property type="interactions" value="338"/>
</dbReference>
<evidence type="ECO:0000256" key="7">
    <source>
        <dbReference type="ARBA" id="ARBA00022840"/>
    </source>
</evidence>
<evidence type="ECO:0000256" key="3">
    <source>
        <dbReference type="ARBA" id="ARBA00022448"/>
    </source>
</evidence>
<dbReference type="SUPFAM" id="SSF50692">
    <property type="entry name" value="ADC-like"/>
    <property type="match status" value="1"/>
</dbReference>
<feature type="region of interest" description="Disordered" evidence="13">
    <location>
        <begin position="178"/>
        <end position="250"/>
    </location>
</feature>
<dbReference type="PANTHER" id="PTHR23077">
    <property type="entry name" value="AAA-FAMILY ATPASE"/>
    <property type="match status" value="1"/>
</dbReference>
<dbReference type="PANTHER" id="PTHR23077:SF12">
    <property type="entry name" value="PEROXISOMAL ATPASE PEX1"/>
    <property type="match status" value="1"/>
</dbReference>
<dbReference type="InParanoid" id="A0A1Y1UQC6"/>
<feature type="compositionally biased region" description="Basic and acidic residues" evidence="13">
    <location>
        <begin position="205"/>
        <end position="233"/>
    </location>
</feature>
<comment type="subcellular location">
    <subcellularLocation>
        <location evidence="1">Membrane</location>
    </subcellularLocation>
</comment>
<keyword evidence="4" id="KW-0962">Peroxisome biogenesis</keyword>
<evidence type="ECO:0000256" key="11">
    <source>
        <dbReference type="ARBA" id="ARBA00034532"/>
    </source>
</evidence>
<feature type="domain" description="AAA+ ATPase" evidence="14">
    <location>
        <begin position="420"/>
        <end position="548"/>
    </location>
</feature>
<keyword evidence="3" id="KW-0813">Transport</keyword>
<evidence type="ECO:0000313" key="16">
    <source>
        <dbReference type="Proteomes" id="UP000193218"/>
    </source>
</evidence>